<keyword evidence="4" id="KW-1185">Reference proteome</keyword>
<feature type="compositionally biased region" description="Basic and acidic residues" evidence="2">
    <location>
        <begin position="1"/>
        <end position="12"/>
    </location>
</feature>
<feature type="coiled-coil region" evidence="1">
    <location>
        <begin position="41"/>
        <end position="82"/>
    </location>
</feature>
<feature type="compositionally biased region" description="Basic residues" evidence="2">
    <location>
        <begin position="161"/>
        <end position="171"/>
    </location>
</feature>
<feature type="compositionally biased region" description="Basic and acidic residues" evidence="2">
    <location>
        <begin position="25"/>
        <end position="35"/>
    </location>
</feature>
<feature type="region of interest" description="Disordered" evidence="2">
    <location>
        <begin position="89"/>
        <end position="171"/>
    </location>
</feature>
<feature type="compositionally biased region" description="Low complexity" evidence="2">
    <location>
        <begin position="13"/>
        <end position="24"/>
    </location>
</feature>
<reference evidence="3" key="2">
    <citation type="submission" date="2025-05" db="UniProtKB">
        <authorList>
            <consortium name="EnsemblMetazoa"/>
        </authorList>
    </citation>
    <scope>IDENTIFICATION</scope>
</reference>
<evidence type="ECO:0000313" key="3">
    <source>
        <dbReference type="EnsemblMetazoa" id="XP_016970369.2"/>
    </source>
</evidence>
<reference evidence="4" key="1">
    <citation type="journal article" date="2021" name="Elife">
        <title>Highly contiguous assemblies of 101 drosophilid genomes.</title>
        <authorList>
            <person name="Kim B.Y."/>
            <person name="Wang J.R."/>
            <person name="Miller D.E."/>
            <person name="Barmina O."/>
            <person name="Delaney E."/>
            <person name="Thompson A."/>
            <person name="Comeault A.A."/>
            <person name="Peede D."/>
            <person name="D'Agostino E.R."/>
            <person name="Pelaez J."/>
            <person name="Aguilar J.M."/>
            <person name="Haji D."/>
            <person name="Matsunaga T."/>
            <person name="Armstrong E.E."/>
            <person name="Zych M."/>
            <person name="Ogawa Y."/>
            <person name="Stamenkovic-Radak M."/>
            <person name="Jelic M."/>
            <person name="Veselinovic M.S."/>
            <person name="Tanaskovic M."/>
            <person name="Eric P."/>
            <person name="Gao J.J."/>
            <person name="Katoh T.K."/>
            <person name="Toda M.J."/>
            <person name="Watabe H."/>
            <person name="Watada M."/>
            <person name="Davis J.S."/>
            <person name="Moyle L.C."/>
            <person name="Manoli G."/>
            <person name="Bertolini E."/>
            <person name="Kostal V."/>
            <person name="Hawley R.S."/>
            <person name="Takahashi A."/>
            <person name="Jones C.D."/>
            <person name="Price D.K."/>
            <person name="Whiteman N."/>
            <person name="Kopp A."/>
            <person name="Matute D.R."/>
            <person name="Petrov D.A."/>
        </authorList>
    </citation>
    <scope>NUCLEOTIDE SEQUENCE [LARGE SCALE GENOMIC DNA]</scope>
</reference>
<dbReference type="GeneID" id="108038149"/>
<proteinExistence type="predicted"/>
<organism evidence="3 4">
    <name type="scientific">Drosophila rhopaloa</name>
    <name type="common">Fruit fly</name>
    <dbReference type="NCBI Taxonomy" id="1041015"/>
    <lineage>
        <taxon>Eukaryota</taxon>
        <taxon>Metazoa</taxon>
        <taxon>Ecdysozoa</taxon>
        <taxon>Arthropoda</taxon>
        <taxon>Hexapoda</taxon>
        <taxon>Insecta</taxon>
        <taxon>Pterygota</taxon>
        <taxon>Neoptera</taxon>
        <taxon>Endopterygota</taxon>
        <taxon>Diptera</taxon>
        <taxon>Brachycera</taxon>
        <taxon>Muscomorpha</taxon>
        <taxon>Ephydroidea</taxon>
        <taxon>Drosophilidae</taxon>
        <taxon>Drosophila</taxon>
        <taxon>Sophophora</taxon>
    </lineage>
</organism>
<name>A0ABM5GVY1_DRORH</name>
<evidence type="ECO:0000256" key="2">
    <source>
        <dbReference type="SAM" id="MobiDB-lite"/>
    </source>
</evidence>
<accession>A0ABM5GVY1</accession>
<evidence type="ECO:0000256" key="1">
    <source>
        <dbReference type="SAM" id="Coils"/>
    </source>
</evidence>
<protein>
    <submittedName>
        <fullName evidence="3">Uncharacterized protein</fullName>
    </submittedName>
</protein>
<feature type="region of interest" description="Disordered" evidence="2">
    <location>
        <begin position="1"/>
        <end position="35"/>
    </location>
</feature>
<feature type="compositionally biased region" description="Polar residues" evidence="2">
    <location>
        <begin position="96"/>
        <end position="114"/>
    </location>
</feature>
<evidence type="ECO:0000313" key="4">
    <source>
        <dbReference type="Proteomes" id="UP001652680"/>
    </source>
</evidence>
<dbReference type="RefSeq" id="XP_016970369.2">
    <property type="nucleotide sequence ID" value="XM_017114880.2"/>
</dbReference>
<dbReference type="Proteomes" id="UP001652680">
    <property type="component" value="Unassembled WGS sequence"/>
</dbReference>
<dbReference type="EnsemblMetazoa" id="XM_017114880.2">
    <property type="protein sequence ID" value="XP_016970369.2"/>
    <property type="gene ID" value="LOC108038149"/>
</dbReference>
<keyword evidence="1" id="KW-0175">Coiled coil</keyword>
<sequence length="335" mass="37009">MAEKKTEEDNKSLRSTASSSSNRPSRLEVQNRRQEQNNALIAQLYASLESEHRKLKDLEQRRSKLTEEMKNLRALLLAENQRRKQTVALVPGNPIPSGSQIAKTPPEKSSTSRADSIKSVKSMPLERRASTKSVTIAEPPTPNLAISKKPRASSVQSFQKKGNRRSLKAPATKNKRRITLGNISNTREDMLSMTDEITSVGSNLRTLEHRRSNQEAREDMDEVLVSLPALFTLLDAQTESIDTQIADQSLARVPATEAPLSLLNSDQDPNFYLPSANSLFQDLLGYYSTPPISMSAPLTIDLPEVLPSIGISDCSAIVAEVVESETEADLQPTIF</sequence>